<feature type="region of interest" description="Disordered" evidence="2">
    <location>
        <begin position="123"/>
        <end position="166"/>
    </location>
</feature>
<dbReference type="PROSITE" id="PS50003">
    <property type="entry name" value="PH_DOMAIN"/>
    <property type="match status" value="1"/>
</dbReference>
<dbReference type="InterPro" id="IPR046868">
    <property type="entry name" value="BAR_4"/>
</dbReference>
<feature type="domain" description="PH" evidence="3">
    <location>
        <begin position="454"/>
        <end position="557"/>
    </location>
</feature>
<evidence type="ECO:0000256" key="2">
    <source>
        <dbReference type="SAM" id="MobiDB-lite"/>
    </source>
</evidence>
<dbReference type="InterPro" id="IPR027267">
    <property type="entry name" value="AH/BAR_dom_sf"/>
</dbReference>
<dbReference type="Gene3D" id="1.20.1270.60">
    <property type="entry name" value="Arfaptin homology (AH) domain/BAR domain"/>
    <property type="match status" value="1"/>
</dbReference>
<feature type="region of interest" description="Disordered" evidence="2">
    <location>
        <begin position="715"/>
        <end position="851"/>
    </location>
</feature>
<dbReference type="PANTHER" id="PTHR31941">
    <property type="entry name" value="CYTOSKELETAL SIGNALING PROTEIN SLM1"/>
    <property type="match status" value="1"/>
</dbReference>
<dbReference type="Pfam" id="PF20399">
    <property type="entry name" value="PH_20"/>
    <property type="match status" value="1"/>
</dbReference>
<dbReference type="InterPro" id="IPR001849">
    <property type="entry name" value="PH_domain"/>
</dbReference>
<feature type="compositionally biased region" description="Low complexity" evidence="2">
    <location>
        <begin position="761"/>
        <end position="771"/>
    </location>
</feature>
<feature type="compositionally biased region" description="Basic and acidic residues" evidence="2">
    <location>
        <begin position="803"/>
        <end position="829"/>
    </location>
</feature>
<feature type="compositionally biased region" description="Polar residues" evidence="2">
    <location>
        <begin position="627"/>
        <end position="653"/>
    </location>
</feature>
<evidence type="ECO:0000256" key="1">
    <source>
        <dbReference type="ARBA" id="ARBA00022553"/>
    </source>
</evidence>
<dbReference type="InterPro" id="IPR043453">
    <property type="entry name" value="Slm1_PH"/>
</dbReference>
<name>A0AAV9GXF9_9PEZI</name>
<dbReference type="Pfam" id="PF20400">
    <property type="entry name" value="BAR_4"/>
    <property type="match status" value="1"/>
</dbReference>
<feature type="region of interest" description="Disordered" evidence="2">
    <location>
        <begin position="81"/>
        <end position="104"/>
    </location>
</feature>
<gene>
    <name evidence="4" type="ORF">QBC34DRAFT_377604</name>
</gene>
<dbReference type="Gene3D" id="2.30.29.30">
    <property type="entry name" value="Pleckstrin-homology domain (PH domain)/Phosphotyrosine-binding domain (PTB)"/>
    <property type="match status" value="1"/>
</dbReference>
<feature type="region of interest" description="Disordered" evidence="2">
    <location>
        <begin position="560"/>
        <end position="700"/>
    </location>
</feature>
<reference evidence="4" key="2">
    <citation type="submission" date="2023-05" db="EMBL/GenBank/DDBJ databases">
        <authorList>
            <consortium name="Lawrence Berkeley National Laboratory"/>
            <person name="Steindorff A."/>
            <person name="Hensen N."/>
            <person name="Bonometti L."/>
            <person name="Westerberg I."/>
            <person name="Brannstrom I.O."/>
            <person name="Guillou S."/>
            <person name="Cros-Aarteil S."/>
            <person name="Calhoun S."/>
            <person name="Haridas S."/>
            <person name="Kuo A."/>
            <person name="Mondo S."/>
            <person name="Pangilinan J."/>
            <person name="Riley R."/>
            <person name="Labutti K."/>
            <person name="Andreopoulos B."/>
            <person name="Lipzen A."/>
            <person name="Chen C."/>
            <person name="Yanf M."/>
            <person name="Daum C."/>
            <person name="Ng V."/>
            <person name="Clum A."/>
            <person name="Ohm R."/>
            <person name="Martin F."/>
            <person name="Silar P."/>
            <person name="Natvig D."/>
            <person name="Lalanne C."/>
            <person name="Gautier V."/>
            <person name="Ament-Velasquez S.L."/>
            <person name="Kruys A."/>
            <person name="Hutchinson M.I."/>
            <person name="Powell A.J."/>
            <person name="Barry K."/>
            <person name="Miller A.N."/>
            <person name="Grigoriev I.V."/>
            <person name="Debuchy R."/>
            <person name="Gladieux P."/>
            <person name="Thoren M.H."/>
            <person name="Johannesson H."/>
        </authorList>
    </citation>
    <scope>NUCLEOTIDE SEQUENCE</scope>
    <source>
        <strain evidence="4">PSN243</strain>
    </source>
</reference>
<comment type="caution">
    <text evidence="4">The sequence shown here is derived from an EMBL/GenBank/DDBJ whole genome shotgun (WGS) entry which is preliminary data.</text>
</comment>
<protein>
    <submittedName>
        <fullName evidence="4">4,5-bisphosphate-binding protein</fullName>
    </submittedName>
</protein>
<evidence type="ECO:0000313" key="4">
    <source>
        <dbReference type="EMBL" id="KAK4452107.1"/>
    </source>
</evidence>
<feature type="compositionally biased region" description="Low complexity" evidence="2">
    <location>
        <begin position="572"/>
        <end position="585"/>
    </location>
</feature>
<feature type="region of interest" description="Disordered" evidence="2">
    <location>
        <begin position="1"/>
        <end position="30"/>
    </location>
</feature>
<dbReference type="AlphaFoldDB" id="A0AAV9GXF9"/>
<feature type="compositionally biased region" description="Polar residues" evidence="2">
    <location>
        <begin position="661"/>
        <end position="687"/>
    </location>
</feature>
<keyword evidence="1" id="KW-0597">Phosphoprotein</keyword>
<feature type="compositionally biased region" description="Basic and acidic residues" evidence="2">
    <location>
        <begin position="737"/>
        <end position="746"/>
    </location>
</feature>
<sequence>MATIKSPPTATSPRAGIERGNGISSYFPQQPHYHGAVADAETLSNTLANSHIAPPDSAAPGNANSNLVAPVAARPNGRFTEEWDASQRGSSIIDAASPGGQIQRTSSFSGSVAAMGGVIGEGTATLSRGNTLKKKASLRRTGSLKRSSSRRSMKAGSVRSLALQSTTDQDEIQSAFYCPVPTAGSPTEVLANRFQGWSPSWRKILKDLITYFREVQTHYEHRAKSLVKLSNVLNNTTTPPGFLASGGLDDALQILRNHNKQSIAEATKAREIEEDVILALTGLRSDLHQKIKEIKNLSGDFKNSVEKEMETTRRAVNNLQEVLGQTELDSALTTGKQDPYLLRLAVDRQLERQIDEENYLHQAYLNLENSGRELESIVVGEIQKSYNALAGILKRESDVAYGAIDELRIGPISMPKDTEWSSFVHRDDRFVDPDIPMRSAQFIHYPGRDHYACQEIRAGLLERKSKYLKSYTAGWYVLSPTHLHEFKSADKTQAPVMSLYLPEQKLGSHSTEGGSSNKFVLKGRQTGAMHRGHTWVFRAESHDTMMAWYEDIRALTERTPEERSNFVRGHVRSLSRASARSSLSSDGMGDDEEEPPFTTAAGVVSQQQPRQDPLSRRPSGGRFPSDLQVNAQRGLQVPSPLSVSSGYAGTDNQFADPAGPTNHQSPGGAALQQNSGYDGNHPRTATQAEVGGTFYPSAGHRDAYDIDAAQRANAPAYGRYGGQSSISGTPGGMYRGQFERSVDHDAVVGAPADARGLLDGSQVPRSQSRSSSTHDGGKRRSPAQDLKPTPGWENGTAVGRGTPDGDRRVREVTNGHTDDQRPQVGDRNDSVPTISHLHIPGEYPKGVAGHP</sequence>
<dbReference type="InterPro" id="IPR011993">
    <property type="entry name" value="PH-like_dom_sf"/>
</dbReference>
<feature type="compositionally biased region" description="Polar residues" evidence="2">
    <location>
        <begin position="1"/>
        <end position="12"/>
    </location>
</feature>
<dbReference type="SMART" id="SM00233">
    <property type="entry name" value="PH"/>
    <property type="match status" value="1"/>
</dbReference>
<dbReference type="Proteomes" id="UP001321760">
    <property type="component" value="Unassembled WGS sequence"/>
</dbReference>
<dbReference type="InterPro" id="IPR046869">
    <property type="entry name" value="SLM1/RGC1-like_PH"/>
</dbReference>
<reference evidence="4" key="1">
    <citation type="journal article" date="2023" name="Mol. Phylogenet. Evol.">
        <title>Genome-scale phylogeny and comparative genomics of the fungal order Sordariales.</title>
        <authorList>
            <person name="Hensen N."/>
            <person name="Bonometti L."/>
            <person name="Westerberg I."/>
            <person name="Brannstrom I.O."/>
            <person name="Guillou S."/>
            <person name="Cros-Aarteil S."/>
            <person name="Calhoun S."/>
            <person name="Haridas S."/>
            <person name="Kuo A."/>
            <person name="Mondo S."/>
            <person name="Pangilinan J."/>
            <person name="Riley R."/>
            <person name="LaButti K."/>
            <person name="Andreopoulos B."/>
            <person name="Lipzen A."/>
            <person name="Chen C."/>
            <person name="Yan M."/>
            <person name="Daum C."/>
            <person name="Ng V."/>
            <person name="Clum A."/>
            <person name="Steindorff A."/>
            <person name="Ohm R.A."/>
            <person name="Martin F."/>
            <person name="Silar P."/>
            <person name="Natvig D.O."/>
            <person name="Lalanne C."/>
            <person name="Gautier V."/>
            <person name="Ament-Velasquez S.L."/>
            <person name="Kruys A."/>
            <person name="Hutchinson M.I."/>
            <person name="Powell A.J."/>
            <person name="Barry K."/>
            <person name="Miller A.N."/>
            <person name="Grigoriev I.V."/>
            <person name="Debuchy R."/>
            <person name="Gladieux P."/>
            <person name="Hiltunen Thoren M."/>
            <person name="Johannesson H."/>
        </authorList>
    </citation>
    <scope>NUCLEOTIDE SEQUENCE</scope>
    <source>
        <strain evidence="4">PSN243</strain>
    </source>
</reference>
<proteinExistence type="predicted"/>
<dbReference type="SUPFAM" id="SSF50729">
    <property type="entry name" value="PH domain-like"/>
    <property type="match status" value="1"/>
</dbReference>
<dbReference type="CDD" id="cd13311">
    <property type="entry name" value="PH_Slm1"/>
    <property type="match status" value="1"/>
</dbReference>
<keyword evidence="5" id="KW-1185">Reference proteome</keyword>
<evidence type="ECO:0000313" key="5">
    <source>
        <dbReference type="Proteomes" id="UP001321760"/>
    </source>
</evidence>
<feature type="region of interest" description="Disordered" evidence="2">
    <location>
        <begin position="49"/>
        <end position="68"/>
    </location>
</feature>
<dbReference type="PANTHER" id="PTHR31941:SF16">
    <property type="entry name" value="PHOSPHATIDYLINOSITOL 4,5-BISPHOSPHATE-BINDING PROTEIN SLM1-RELATED"/>
    <property type="match status" value="1"/>
</dbReference>
<organism evidence="4 5">
    <name type="scientific">Podospora aff. communis PSN243</name>
    <dbReference type="NCBI Taxonomy" id="3040156"/>
    <lineage>
        <taxon>Eukaryota</taxon>
        <taxon>Fungi</taxon>
        <taxon>Dikarya</taxon>
        <taxon>Ascomycota</taxon>
        <taxon>Pezizomycotina</taxon>
        <taxon>Sordariomycetes</taxon>
        <taxon>Sordariomycetidae</taxon>
        <taxon>Sordariales</taxon>
        <taxon>Podosporaceae</taxon>
        <taxon>Podospora</taxon>
    </lineage>
</organism>
<evidence type="ECO:0000259" key="3">
    <source>
        <dbReference type="PROSITE" id="PS50003"/>
    </source>
</evidence>
<dbReference type="EMBL" id="MU865925">
    <property type="protein sequence ID" value="KAK4452107.1"/>
    <property type="molecule type" value="Genomic_DNA"/>
</dbReference>
<accession>A0AAV9GXF9</accession>